<name>A0A3N4LS59_9PEZI</name>
<keyword evidence="1" id="KW-1133">Transmembrane helix</keyword>
<keyword evidence="1" id="KW-0472">Membrane</keyword>
<feature type="transmembrane region" description="Helical" evidence="1">
    <location>
        <begin position="6"/>
        <end position="36"/>
    </location>
</feature>
<evidence type="ECO:0000313" key="2">
    <source>
        <dbReference type="EMBL" id="RPB20825.1"/>
    </source>
</evidence>
<organism evidence="2 3">
    <name type="scientific">Terfezia boudieri ATCC MYA-4762</name>
    <dbReference type="NCBI Taxonomy" id="1051890"/>
    <lineage>
        <taxon>Eukaryota</taxon>
        <taxon>Fungi</taxon>
        <taxon>Dikarya</taxon>
        <taxon>Ascomycota</taxon>
        <taxon>Pezizomycotina</taxon>
        <taxon>Pezizomycetes</taxon>
        <taxon>Pezizales</taxon>
        <taxon>Pezizaceae</taxon>
        <taxon>Terfezia</taxon>
    </lineage>
</organism>
<reference evidence="2 3" key="1">
    <citation type="journal article" date="2018" name="Nat. Ecol. Evol.">
        <title>Pezizomycetes genomes reveal the molecular basis of ectomycorrhizal truffle lifestyle.</title>
        <authorList>
            <person name="Murat C."/>
            <person name="Payen T."/>
            <person name="Noel B."/>
            <person name="Kuo A."/>
            <person name="Morin E."/>
            <person name="Chen J."/>
            <person name="Kohler A."/>
            <person name="Krizsan K."/>
            <person name="Balestrini R."/>
            <person name="Da Silva C."/>
            <person name="Montanini B."/>
            <person name="Hainaut M."/>
            <person name="Levati E."/>
            <person name="Barry K.W."/>
            <person name="Belfiori B."/>
            <person name="Cichocki N."/>
            <person name="Clum A."/>
            <person name="Dockter R.B."/>
            <person name="Fauchery L."/>
            <person name="Guy J."/>
            <person name="Iotti M."/>
            <person name="Le Tacon F."/>
            <person name="Lindquist E.A."/>
            <person name="Lipzen A."/>
            <person name="Malagnac F."/>
            <person name="Mello A."/>
            <person name="Molinier V."/>
            <person name="Miyauchi S."/>
            <person name="Poulain J."/>
            <person name="Riccioni C."/>
            <person name="Rubini A."/>
            <person name="Sitrit Y."/>
            <person name="Splivallo R."/>
            <person name="Traeger S."/>
            <person name="Wang M."/>
            <person name="Zifcakova L."/>
            <person name="Wipf D."/>
            <person name="Zambonelli A."/>
            <person name="Paolocci F."/>
            <person name="Nowrousian M."/>
            <person name="Ottonello S."/>
            <person name="Baldrian P."/>
            <person name="Spatafora J.W."/>
            <person name="Henrissat B."/>
            <person name="Nagy L.G."/>
            <person name="Aury J.M."/>
            <person name="Wincker P."/>
            <person name="Grigoriev I.V."/>
            <person name="Bonfante P."/>
            <person name="Martin F.M."/>
        </authorList>
    </citation>
    <scope>NUCLEOTIDE SEQUENCE [LARGE SCALE GENOMIC DNA]</scope>
    <source>
        <strain evidence="2 3">ATCC MYA-4762</strain>
    </source>
</reference>
<keyword evidence="1" id="KW-0812">Transmembrane</keyword>
<protein>
    <submittedName>
        <fullName evidence="2">Uncharacterized protein</fullName>
    </submittedName>
</protein>
<dbReference type="EMBL" id="ML121567">
    <property type="protein sequence ID" value="RPB20825.1"/>
    <property type="molecule type" value="Genomic_DNA"/>
</dbReference>
<proteinExistence type="predicted"/>
<dbReference type="InParanoid" id="A0A3N4LS59"/>
<evidence type="ECO:0000313" key="3">
    <source>
        <dbReference type="Proteomes" id="UP000267821"/>
    </source>
</evidence>
<sequence length="108" mass="12050">MGSFPLGYSLLVVSVDVISSLLFESLGCNIFLLTVLRRYGISKLLFTWEISELQRIRGVALLNSRIVLICMDRYGHGHKASSFIIMIICNSSGCIASRRSMIPYSQVC</sequence>
<evidence type="ECO:0000256" key="1">
    <source>
        <dbReference type="SAM" id="Phobius"/>
    </source>
</evidence>
<keyword evidence="3" id="KW-1185">Reference proteome</keyword>
<dbReference type="AlphaFoldDB" id="A0A3N4LS59"/>
<dbReference type="Proteomes" id="UP000267821">
    <property type="component" value="Unassembled WGS sequence"/>
</dbReference>
<accession>A0A3N4LS59</accession>
<dbReference type="OrthoDB" id="10374103at2759"/>
<gene>
    <name evidence="2" type="ORF">L211DRAFT_495911</name>
</gene>